<name>A0A9D3V467_9ROSI</name>
<gene>
    <name evidence="1" type="ORF">J1N35_024340</name>
</gene>
<sequence>MAQQQRRDQKHVSSLLTLMRMNGNTDFPLDSKYPTMLQIRTNFWATASPTVEEQRTLKLTLYLRASSIIIEQRGKIFLERRVTLSSDGQQVLDLT</sequence>
<accession>A0A9D3V467</accession>
<dbReference type="EMBL" id="JAIQCV010000008">
    <property type="protein sequence ID" value="KAH1072012.1"/>
    <property type="molecule type" value="Genomic_DNA"/>
</dbReference>
<reference evidence="1 2" key="1">
    <citation type="journal article" date="2021" name="Plant Biotechnol. J.">
        <title>Multi-omics assisted identification of the key and species-specific regulatory components of drought-tolerant mechanisms in Gossypium stocksii.</title>
        <authorList>
            <person name="Yu D."/>
            <person name="Ke L."/>
            <person name="Zhang D."/>
            <person name="Wu Y."/>
            <person name="Sun Y."/>
            <person name="Mei J."/>
            <person name="Sun J."/>
            <person name="Sun Y."/>
        </authorList>
    </citation>
    <scope>NUCLEOTIDE SEQUENCE [LARGE SCALE GENOMIC DNA]</scope>
    <source>
        <strain evidence="2">cv. E1</strain>
        <tissue evidence="1">Leaf</tissue>
    </source>
</reference>
<evidence type="ECO:0000313" key="2">
    <source>
        <dbReference type="Proteomes" id="UP000828251"/>
    </source>
</evidence>
<dbReference type="AlphaFoldDB" id="A0A9D3V467"/>
<keyword evidence="2" id="KW-1185">Reference proteome</keyword>
<comment type="caution">
    <text evidence="1">The sequence shown here is derived from an EMBL/GenBank/DDBJ whole genome shotgun (WGS) entry which is preliminary data.</text>
</comment>
<dbReference type="Proteomes" id="UP000828251">
    <property type="component" value="Unassembled WGS sequence"/>
</dbReference>
<proteinExistence type="predicted"/>
<organism evidence="1 2">
    <name type="scientific">Gossypium stocksii</name>
    <dbReference type="NCBI Taxonomy" id="47602"/>
    <lineage>
        <taxon>Eukaryota</taxon>
        <taxon>Viridiplantae</taxon>
        <taxon>Streptophyta</taxon>
        <taxon>Embryophyta</taxon>
        <taxon>Tracheophyta</taxon>
        <taxon>Spermatophyta</taxon>
        <taxon>Magnoliopsida</taxon>
        <taxon>eudicotyledons</taxon>
        <taxon>Gunneridae</taxon>
        <taxon>Pentapetalae</taxon>
        <taxon>rosids</taxon>
        <taxon>malvids</taxon>
        <taxon>Malvales</taxon>
        <taxon>Malvaceae</taxon>
        <taxon>Malvoideae</taxon>
        <taxon>Gossypium</taxon>
    </lineage>
</organism>
<evidence type="ECO:0000313" key="1">
    <source>
        <dbReference type="EMBL" id="KAH1072012.1"/>
    </source>
</evidence>
<protein>
    <submittedName>
        <fullName evidence="1">Uncharacterized protein</fullName>
    </submittedName>
</protein>